<feature type="compositionally biased region" description="Polar residues" evidence="1">
    <location>
        <begin position="10"/>
        <end position="19"/>
    </location>
</feature>
<evidence type="ECO:0000256" key="1">
    <source>
        <dbReference type="SAM" id="MobiDB-lite"/>
    </source>
</evidence>
<protein>
    <submittedName>
        <fullName evidence="3">Uncharacterized protein</fullName>
    </submittedName>
</protein>
<keyword evidence="2" id="KW-1185">Reference proteome</keyword>
<name>A0A914HSG2_GLORO</name>
<dbReference type="WBParaSite" id="Gr19_v10_g3537.t1">
    <property type="protein sequence ID" value="Gr19_v10_g3537.t1"/>
    <property type="gene ID" value="Gr19_v10_g3537"/>
</dbReference>
<dbReference type="AlphaFoldDB" id="A0A914HSG2"/>
<dbReference type="Proteomes" id="UP000887572">
    <property type="component" value="Unplaced"/>
</dbReference>
<accession>A0A914HSG2</accession>
<dbReference type="InterPro" id="IPR027417">
    <property type="entry name" value="P-loop_NTPase"/>
</dbReference>
<proteinExistence type="predicted"/>
<reference evidence="3" key="1">
    <citation type="submission" date="2022-11" db="UniProtKB">
        <authorList>
            <consortium name="WormBaseParasite"/>
        </authorList>
    </citation>
    <scope>IDENTIFICATION</scope>
</reference>
<evidence type="ECO:0000313" key="3">
    <source>
        <dbReference type="WBParaSite" id="Gr19_v10_g3537.t1"/>
    </source>
</evidence>
<sequence>MGSKGASDNLAETTDSALRTTVDKVHTVGEEDALEGVAIIPQNASPTAVPSASSSSSNAATAAAAVSSSSSGDSAGGPPQDRYAKLRLQQELYEDIAVPTQPYNGPEAVSSFMTTVLHMLSWGHATSIEATVLSKNLEKPLRFSGAAKVTLVEYDTTNYCKICLEGGMFTELERLLSIVTRNGFYFALPNHGHGFRQLNFEEMHFESGGTAAAEFSFNLRERIMTEELDICNVAIELLMAANKSYKTADLPWKLPNTVVEMLSGQMQPLVWPSENARKSTAADQKYIAQRNSFGPPGTGKTNIIAHIVILGTAAYDITCQDDSLNARMERLYTARAAPLFLVVTATNSAADHVALAIKKLAKDMAKAPHQNYQGKRLRLGNVVLMRKYSKLVPTSAVPQELFSCSNKDQGRKFDPQKISCIVMTMGHAKAFKYLSRVCPILRKLQWPNLFEFFGVCCRFDMNTTRSELLNKCREVRHQRQVHSMSVFKPSTACVAKDLQEDASDDDCWGG</sequence>
<evidence type="ECO:0000313" key="2">
    <source>
        <dbReference type="Proteomes" id="UP000887572"/>
    </source>
</evidence>
<feature type="region of interest" description="Disordered" evidence="1">
    <location>
        <begin position="1"/>
        <end position="24"/>
    </location>
</feature>
<dbReference type="Gene3D" id="3.40.50.300">
    <property type="entry name" value="P-loop containing nucleotide triphosphate hydrolases"/>
    <property type="match status" value="1"/>
</dbReference>
<organism evidence="2 3">
    <name type="scientific">Globodera rostochiensis</name>
    <name type="common">Golden nematode worm</name>
    <name type="synonym">Heterodera rostochiensis</name>
    <dbReference type="NCBI Taxonomy" id="31243"/>
    <lineage>
        <taxon>Eukaryota</taxon>
        <taxon>Metazoa</taxon>
        <taxon>Ecdysozoa</taxon>
        <taxon>Nematoda</taxon>
        <taxon>Chromadorea</taxon>
        <taxon>Rhabditida</taxon>
        <taxon>Tylenchina</taxon>
        <taxon>Tylenchomorpha</taxon>
        <taxon>Tylenchoidea</taxon>
        <taxon>Heteroderidae</taxon>
        <taxon>Heteroderinae</taxon>
        <taxon>Globodera</taxon>
    </lineage>
</organism>